<dbReference type="Pfam" id="PF00293">
    <property type="entry name" value="NUDIX"/>
    <property type="match status" value="1"/>
</dbReference>
<evidence type="ECO:0000256" key="8">
    <source>
        <dbReference type="RuleBase" id="RU003476"/>
    </source>
</evidence>
<dbReference type="Proteomes" id="UP000824156">
    <property type="component" value="Unassembled WGS sequence"/>
</dbReference>
<dbReference type="InterPro" id="IPR020476">
    <property type="entry name" value="Nudix_hydrolase"/>
</dbReference>
<proteinExistence type="inferred from homology"/>
<dbReference type="GO" id="GO:0006753">
    <property type="term" value="P:nucleoside phosphate metabolic process"/>
    <property type="evidence" value="ECO:0007669"/>
    <property type="project" value="TreeGrafter"/>
</dbReference>
<evidence type="ECO:0000256" key="2">
    <source>
        <dbReference type="ARBA" id="ARBA00001946"/>
    </source>
</evidence>
<dbReference type="PANTHER" id="PTHR11839">
    <property type="entry name" value="UDP/ADP-SUGAR PYROPHOSPHATASE"/>
    <property type="match status" value="1"/>
</dbReference>
<reference evidence="10" key="2">
    <citation type="submission" date="2021-04" db="EMBL/GenBank/DDBJ databases">
        <authorList>
            <person name="Gilroy R."/>
        </authorList>
    </citation>
    <scope>NUCLEOTIDE SEQUENCE</scope>
    <source>
        <strain evidence="10">1719</strain>
    </source>
</reference>
<name>A0A9D2AZF7_9SPHI</name>
<comment type="cofactor">
    <cofactor evidence="2">
        <name>Mg(2+)</name>
        <dbReference type="ChEBI" id="CHEBI:18420"/>
    </cofactor>
</comment>
<gene>
    <name evidence="10" type="ORF">H9853_07475</name>
</gene>
<evidence type="ECO:0000259" key="9">
    <source>
        <dbReference type="PROSITE" id="PS51462"/>
    </source>
</evidence>
<dbReference type="PROSITE" id="PS00893">
    <property type="entry name" value="NUDIX_BOX"/>
    <property type="match status" value="1"/>
</dbReference>
<dbReference type="PROSITE" id="PS51462">
    <property type="entry name" value="NUDIX"/>
    <property type="match status" value="1"/>
</dbReference>
<dbReference type="GO" id="GO:0005829">
    <property type="term" value="C:cytosol"/>
    <property type="evidence" value="ECO:0007669"/>
    <property type="project" value="TreeGrafter"/>
</dbReference>
<evidence type="ECO:0000313" key="10">
    <source>
        <dbReference type="EMBL" id="HIX54849.1"/>
    </source>
</evidence>
<comment type="catalytic activity">
    <reaction evidence="1">
        <text>GDP-alpha-D-mannose + H2O = alpha-D-mannose 1-phosphate + GMP + 2 H(+)</text>
        <dbReference type="Rhea" id="RHEA:27978"/>
        <dbReference type="ChEBI" id="CHEBI:15377"/>
        <dbReference type="ChEBI" id="CHEBI:15378"/>
        <dbReference type="ChEBI" id="CHEBI:57527"/>
        <dbReference type="ChEBI" id="CHEBI:58115"/>
        <dbReference type="ChEBI" id="CHEBI:58409"/>
    </reaction>
</comment>
<dbReference type="InterPro" id="IPR020084">
    <property type="entry name" value="NUDIX_hydrolase_CS"/>
</dbReference>
<comment type="caution">
    <text evidence="10">The sequence shown here is derived from an EMBL/GenBank/DDBJ whole genome shotgun (WGS) entry which is preliminary data.</text>
</comment>
<evidence type="ECO:0000256" key="3">
    <source>
        <dbReference type="ARBA" id="ARBA00007275"/>
    </source>
</evidence>
<dbReference type="EMBL" id="DXEZ01000209">
    <property type="protein sequence ID" value="HIX54849.1"/>
    <property type="molecule type" value="Genomic_DNA"/>
</dbReference>
<keyword evidence="5 8" id="KW-0378">Hydrolase</keyword>
<dbReference type="SUPFAM" id="SSF55811">
    <property type="entry name" value="Nudix"/>
    <property type="match status" value="1"/>
</dbReference>
<reference evidence="10" key="1">
    <citation type="journal article" date="2021" name="PeerJ">
        <title>Extensive microbial diversity within the chicken gut microbiome revealed by metagenomics and culture.</title>
        <authorList>
            <person name="Gilroy R."/>
            <person name="Ravi A."/>
            <person name="Getino M."/>
            <person name="Pursley I."/>
            <person name="Horton D.L."/>
            <person name="Alikhan N.F."/>
            <person name="Baker D."/>
            <person name="Gharbi K."/>
            <person name="Hall N."/>
            <person name="Watson M."/>
            <person name="Adriaenssens E.M."/>
            <person name="Foster-Nyarko E."/>
            <person name="Jarju S."/>
            <person name="Secka A."/>
            <person name="Antonio M."/>
            <person name="Oren A."/>
            <person name="Chaudhuri R.R."/>
            <person name="La Ragione R."/>
            <person name="Hildebrand F."/>
            <person name="Pallen M.J."/>
        </authorList>
    </citation>
    <scope>NUCLEOTIDE SEQUENCE</scope>
    <source>
        <strain evidence="10">1719</strain>
    </source>
</reference>
<dbReference type="PRINTS" id="PR00502">
    <property type="entry name" value="NUDIXFAMILY"/>
</dbReference>
<evidence type="ECO:0000256" key="5">
    <source>
        <dbReference type="ARBA" id="ARBA00022801"/>
    </source>
</evidence>
<evidence type="ECO:0000256" key="1">
    <source>
        <dbReference type="ARBA" id="ARBA00000847"/>
    </source>
</evidence>
<dbReference type="GO" id="GO:0019693">
    <property type="term" value="P:ribose phosphate metabolic process"/>
    <property type="evidence" value="ECO:0007669"/>
    <property type="project" value="TreeGrafter"/>
</dbReference>
<evidence type="ECO:0000256" key="4">
    <source>
        <dbReference type="ARBA" id="ARBA00016377"/>
    </source>
</evidence>
<evidence type="ECO:0000313" key="11">
    <source>
        <dbReference type="Proteomes" id="UP000824156"/>
    </source>
</evidence>
<dbReference type="PANTHER" id="PTHR11839:SF18">
    <property type="entry name" value="NUDIX HYDROLASE DOMAIN-CONTAINING PROTEIN"/>
    <property type="match status" value="1"/>
</dbReference>
<dbReference type="GO" id="GO:0016462">
    <property type="term" value="F:pyrophosphatase activity"/>
    <property type="evidence" value="ECO:0007669"/>
    <property type="project" value="UniProtKB-ARBA"/>
</dbReference>
<evidence type="ECO:0000256" key="6">
    <source>
        <dbReference type="ARBA" id="ARBA00032162"/>
    </source>
</evidence>
<dbReference type="InterPro" id="IPR015797">
    <property type="entry name" value="NUDIX_hydrolase-like_dom_sf"/>
</dbReference>
<sequence length="179" mass="20182">MEKWKLISSKYIHKAPWATLRKDTVELPSGLIKEDYYVLEYPDWVNVVALTQKGEFIMIRQYRHGAQEIMLELPAGVIDPGETPKEAVARELLEETGYSAGSLEPLCQLYPNPASSGNISHSFLAKDCFKTSIQSLDSTEDIEVELLSKQEILELIARNKIPQALHVGPLFYAFKTLEG</sequence>
<organism evidence="10 11">
    <name type="scientific">Candidatus Sphingobacterium stercoripullorum</name>
    <dbReference type="NCBI Taxonomy" id="2838759"/>
    <lineage>
        <taxon>Bacteria</taxon>
        <taxon>Pseudomonadati</taxon>
        <taxon>Bacteroidota</taxon>
        <taxon>Sphingobacteriia</taxon>
        <taxon>Sphingobacteriales</taxon>
        <taxon>Sphingobacteriaceae</taxon>
        <taxon>Sphingobacterium</taxon>
    </lineage>
</organism>
<evidence type="ECO:0000256" key="7">
    <source>
        <dbReference type="ARBA" id="ARBA00032272"/>
    </source>
</evidence>
<comment type="similarity">
    <text evidence="3">Belongs to the Nudix hydrolase family. NudK subfamily.</text>
</comment>
<feature type="domain" description="Nudix hydrolase" evidence="9">
    <location>
        <begin position="40"/>
        <end position="169"/>
    </location>
</feature>
<dbReference type="CDD" id="cd03424">
    <property type="entry name" value="NUDIX_ADPRase_Nudt5_UGPPase_Nudt14"/>
    <property type="match status" value="1"/>
</dbReference>
<dbReference type="AlphaFoldDB" id="A0A9D2AZF7"/>
<dbReference type="InterPro" id="IPR000086">
    <property type="entry name" value="NUDIX_hydrolase_dom"/>
</dbReference>
<dbReference type="Gene3D" id="3.90.79.10">
    <property type="entry name" value="Nucleoside Triphosphate Pyrophosphohydrolase"/>
    <property type="match status" value="1"/>
</dbReference>
<accession>A0A9D2AZF7</accession>
<protein>
    <recommendedName>
        <fullName evidence="4">GDP-mannose pyrophosphatase</fullName>
    </recommendedName>
    <alternativeName>
        <fullName evidence="6">GDP-mannose hydrolase</fullName>
    </alternativeName>
    <alternativeName>
        <fullName evidence="7">GDPMK</fullName>
    </alternativeName>
</protein>